<evidence type="ECO:0000313" key="4">
    <source>
        <dbReference type="Proteomes" id="UP001642409"/>
    </source>
</evidence>
<gene>
    <name evidence="2" type="ORF">HINF_LOCUS11053</name>
    <name evidence="3" type="ORF">HINF_LOCUS6320</name>
</gene>
<sequence length="291" mass="34082">MKQNEYYLKSVYFAAVFENITFSFFKYRCSGSIRLDFRNSHFASMLQMNHDIQETDFLSRAAQVLERFNNNQATPAVYQVMMLRDDEYEQFWSEMRVQSGIPSSELQDFFSNHVAPKFLFKYDSFSQSSSSDAAQTTIQESKGQKFRRSVSRQKSSASDQFRELFANGLATILSRFTLDNYADLSYADICKKVNAYLEHNDKTQFWRTMTEAIEGKSSKQIQDYYAHSFQKAIYTRQLSTEDKVLLRQLSQQMAEAKPSQVALEFLGRAAFKDYFKHNVVMYVINLRRTEQ</sequence>
<proteinExistence type="predicted"/>
<dbReference type="Proteomes" id="UP001642409">
    <property type="component" value="Unassembled WGS sequence"/>
</dbReference>
<comment type="caution">
    <text evidence="2">The sequence shown here is derived from an EMBL/GenBank/DDBJ whole genome shotgun (WGS) entry which is preliminary data.</text>
</comment>
<organism evidence="2">
    <name type="scientific">Hexamita inflata</name>
    <dbReference type="NCBI Taxonomy" id="28002"/>
    <lineage>
        <taxon>Eukaryota</taxon>
        <taxon>Metamonada</taxon>
        <taxon>Diplomonadida</taxon>
        <taxon>Hexamitidae</taxon>
        <taxon>Hexamitinae</taxon>
        <taxon>Hexamita</taxon>
    </lineage>
</organism>
<evidence type="ECO:0000313" key="2">
    <source>
        <dbReference type="EMBL" id="CAI9923408.1"/>
    </source>
</evidence>
<evidence type="ECO:0000256" key="1">
    <source>
        <dbReference type="SAM" id="MobiDB-lite"/>
    </source>
</evidence>
<dbReference type="EMBL" id="CATOUU010000279">
    <property type="protein sequence ID" value="CAI9923408.1"/>
    <property type="molecule type" value="Genomic_DNA"/>
</dbReference>
<feature type="region of interest" description="Disordered" evidence="1">
    <location>
        <begin position="133"/>
        <end position="154"/>
    </location>
</feature>
<dbReference type="EMBL" id="CAXDID020000012">
    <property type="protein sequence ID" value="CAL5980733.1"/>
    <property type="molecule type" value="Genomic_DNA"/>
</dbReference>
<protein>
    <submittedName>
        <fullName evidence="3">Hypothetical_protein</fullName>
    </submittedName>
</protein>
<accession>A0AA86NPJ2</accession>
<reference evidence="3 4" key="2">
    <citation type="submission" date="2024-07" db="EMBL/GenBank/DDBJ databases">
        <authorList>
            <person name="Akdeniz Z."/>
        </authorList>
    </citation>
    <scope>NUCLEOTIDE SEQUENCE [LARGE SCALE GENOMIC DNA]</scope>
</reference>
<name>A0AA86NPJ2_9EUKA</name>
<reference evidence="2" key="1">
    <citation type="submission" date="2023-06" db="EMBL/GenBank/DDBJ databases">
        <authorList>
            <person name="Kurt Z."/>
        </authorList>
    </citation>
    <scope>NUCLEOTIDE SEQUENCE</scope>
</reference>
<keyword evidence="4" id="KW-1185">Reference proteome</keyword>
<dbReference type="AlphaFoldDB" id="A0AA86NPJ2"/>
<evidence type="ECO:0000313" key="3">
    <source>
        <dbReference type="EMBL" id="CAL5980733.1"/>
    </source>
</evidence>